<dbReference type="Proteomes" id="UP000317940">
    <property type="component" value="Unassembled WGS sequence"/>
</dbReference>
<protein>
    <recommendedName>
        <fullName evidence="4">Mycothiol maleylpyruvate isomerase-like protein</fullName>
    </recommendedName>
</protein>
<sequence>MTEDARVRRERGRELLRLYPEAVASFGRRVEEVARNQWAVATADGSVRELVERLTAAQARVPELLGGGAVPATGDPSADWSQAADAARAAFAAPGALDREIGSADFCGPAVEYCAQLTVQLTVATWDLAHATCQDGRLAPELVAFALHRVAPEQGAGGDPQRRLLDLLGRPTGPKPSPDPEVHG</sequence>
<keyword evidence="3" id="KW-1185">Reference proteome</keyword>
<comment type="caution">
    <text evidence="2">The sequence shown here is derived from an EMBL/GenBank/DDBJ whole genome shotgun (WGS) entry which is preliminary data.</text>
</comment>
<evidence type="ECO:0000313" key="2">
    <source>
        <dbReference type="EMBL" id="TWG01242.1"/>
    </source>
</evidence>
<dbReference type="RefSeq" id="WP_145907316.1">
    <property type="nucleotide sequence ID" value="NZ_BAAAMZ010000040.1"/>
</dbReference>
<accession>A0A561UPG1</accession>
<proteinExistence type="predicted"/>
<name>A0A561UPG1_9ACTN</name>
<organism evidence="2 3">
    <name type="scientific">Kitasatospora viridis</name>
    <dbReference type="NCBI Taxonomy" id="281105"/>
    <lineage>
        <taxon>Bacteria</taxon>
        <taxon>Bacillati</taxon>
        <taxon>Actinomycetota</taxon>
        <taxon>Actinomycetes</taxon>
        <taxon>Kitasatosporales</taxon>
        <taxon>Streptomycetaceae</taxon>
        <taxon>Kitasatospora</taxon>
    </lineage>
</organism>
<reference evidence="2 3" key="1">
    <citation type="submission" date="2019-06" db="EMBL/GenBank/DDBJ databases">
        <title>Sequencing the genomes of 1000 actinobacteria strains.</title>
        <authorList>
            <person name="Klenk H.-P."/>
        </authorList>
    </citation>
    <scope>NUCLEOTIDE SEQUENCE [LARGE SCALE GENOMIC DNA]</scope>
    <source>
        <strain evidence="2 3">DSM 44826</strain>
    </source>
</reference>
<dbReference type="AlphaFoldDB" id="A0A561UPG1"/>
<feature type="region of interest" description="Disordered" evidence="1">
    <location>
        <begin position="153"/>
        <end position="184"/>
    </location>
</feature>
<evidence type="ECO:0000313" key="3">
    <source>
        <dbReference type="Proteomes" id="UP000317940"/>
    </source>
</evidence>
<dbReference type="EMBL" id="VIWT01000001">
    <property type="protein sequence ID" value="TWG01242.1"/>
    <property type="molecule type" value="Genomic_DNA"/>
</dbReference>
<dbReference type="OrthoDB" id="5185819at2"/>
<evidence type="ECO:0008006" key="4">
    <source>
        <dbReference type="Google" id="ProtNLM"/>
    </source>
</evidence>
<evidence type="ECO:0000256" key="1">
    <source>
        <dbReference type="SAM" id="MobiDB-lite"/>
    </source>
</evidence>
<gene>
    <name evidence="2" type="ORF">FHX73_115134</name>
</gene>